<gene>
    <name evidence="8" type="ORF">C3L33_18548</name>
</gene>
<dbReference type="EMBL" id="QEFC01003165">
    <property type="protein sequence ID" value="KAE9449540.1"/>
    <property type="molecule type" value="Genomic_DNA"/>
</dbReference>
<evidence type="ECO:0000256" key="2">
    <source>
        <dbReference type="ARBA" id="ARBA00023015"/>
    </source>
</evidence>
<proteinExistence type="predicted"/>
<evidence type="ECO:0000256" key="6">
    <source>
        <dbReference type="SAM" id="Coils"/>
    </source>
</evidence>
<feature type="coiled-coil region" evidence="6">
    <location>
        <begin position="145"/>
        <end position="172"/>
    </location>
</feature>
<evidence type="ECO:0000259" key="7">
    <source>
        <dbReference type="PROSITE" id="PS50066"/>
    </source>
</evidence>
<keyword evidence="6" id="KW-0175">Coiled coil</keyword>
<evidence type="ECO:0000256" key="3">
    <source>
        <dbReference type="ARBA" id="ARBA00023125"/>
    </source>
</evidence>
<feature type="non-terminal residue" evidence="8">
    <location>
        <position position="1"/>
    </location>
</feature>
<dbReference type="SUPFAM" id="SSF55455">
    <property type="entry name" value="SRF-like"/>
    <property type="match status" value="1"/>
</dbReference>
<keyword evidence="5" id="KW-0539">Nucleus</keyword>
<dbReference type="GO" id="GO:0046983">
    <property type="term" value="F:protein dimerization activity"/>
    <property type="evidence" value="ECO:0007669"/>
    <property type="project" value="InterPro"/>
</dbReference>
<dbReference type="PROSITE" id="PS50066">
    <property type="entry name" value="MADS_BOX_2"/>
    <property type="match status" value="1"/>
</dbReference>
<organism evidence="8 9">
    <name type="scientific">Rhododendron williamsianum</name>
    <dbReference type="NCBI Taxonomy" id="262921"/>
    <lineage>
        <taxon>Eukaryota</taxon>
        <taxon>Viridiplantae</taxon>
        <taxon>Streptophyta</taxon>
        <taxon>Embryophyta</taxon>
        <taxon>Tracheophyta</taxon>
        <taxon>Spermatophyta</taxon>
        <taxon>Magnoliopsida</taxon>
        <taxon>eudicotyledons</taxon>
        <taxon>Gunneridae</taxon>
        <taxon>Pentapetalae</taxon>
        <taxon>asterids</taxon>
        <taxon>Ericales</taxon>
        <taxon>Ericaceae</taxon>
        <taxon>Ericoideae</taxon>
        <taxon>Rhodoreae</taxon>
        <taxon>Rhododendron</taxon>
    </lineage>
</organism>
<dbReference type="Proteomes" id="UP000428333">
    <property type="component" value="Linkage Group LG11"/>
</dbReference>
<evidence type="ECO:0000256" key="5">
    <source>
        <dbReference type="ARBA" id="ARBA00023242"/>
    </source>
</evidence>
<dbReference type="GO" id="GO:0000981">
    <property type="term" value="F:DNA-binding transcription factor activity, RNA polymerase II-specific"/>
    <property type="evidence" value="ECO:0007669"/>
    <property type="project" value="TreeGrafter"/>
</dbReference>
<evidence type="ECO:0000313" key="9">
    <source>
        <dbReference type="Proteomes" id="UP000428333"/>
    </source>
</evidence>
<dbReference type="PANTHER" id="PTHR11945:SF629">
    <property type="entry name" value="OS02G0164450 PROTEIN"/>
    <property type="match status" value="1"/>
</dbReference>
<feature type="domain" description="MADS-box" evidence="7">
    <location>
        <begin position="16"/>
        <end position="76"/>
    </location>
</feature>
<dbReference type="Pfam" id="PF00319">
    <property type="entry name" value="SRF-TF"/>
    <property type="match status" value="1"/>
</dbReference>
<dbReference type="SMART" id="SM00432">
    <property type="entry name" value="MADS"/>
    <property type="match status" value="1"/>
</dbReference>
<comment type="subcellular location">
    <subcellularLocation>
        <location evidence="1">Nucleus</location>
    </subcellularLocation>
</comment>
<evidence type="ECO:0000256" key="1">
    <source>
        <dbReference type="ARBA" id="ARBA00004123"/>
    </source>
</evidence>
<comment type="caution">
    <text evidence="8">The sequence shown here is derived from an EMBL/GenBank/DDBJ whole genome shotgun (WGS) entry which is preliminary data.</text>
</comment>
<evidence type="ECO:0000256" key="4">
    <source>
        <dbReference type="ARBA" id="ARBA00023163"/>
    </source>
</evidence>
<dbReference type="AlphaFoldDB" id="A0A6A4KVA7"/>
<name>A0A6A4KVA7_9ERIC</name>
<keyword evidence="3" id="KW-0238">DNA-binding</keyword>
<sequence length="201" mass="22664">MRSGEGNINGVVWKEIGRRKIEIQLIESKQARQVAFSKRRFGLFKKASEICTLTGCNIAIVVFSPSGKPFSFGNGCVNTIIQRFLCQSPIEVNGDQDPHGSICSKLHQQYTELCKLLDAEKIRAKELDLQGTTCQKPSWFDVPVYELSLDQLMESKRRMEELREKIAERVNELSVMGSALTLAPPNYAREIDLNVAITEEI</sequence>
<dbReference type="GO" id="GO:0000978">
    <property type="term" value="F:RNA polymerase II cis-regulatory region sequence-specific DNA binding"/>
    <property type="evidence" value="ECO:0007669"/>
    <property type="project" value="TreeGrafter"/>
</dbReference>
<keyword evidence="4" id="KW-0804">Transcription</keyword>
<dbReference type="OrthoDB" id="1898716at2759"/>
<dbReference type="Gene3D" id="3.40.1810.10">
    <property type="entry name" value="Transcription factor, MADS-box"/>
    <property type="match status" value="1"/>
</dbReference>
<accession>A0A6A4KVA7</accession>
<evidence type="ECO:0000313" key="8">
    <source>
        <dbReference type="EMBL" id="KAE9449540.1"/>
    </source>
</evidence>
<dbReference type="InterPro" id="IPR002100">
    <property type="entry name" value="TF_MADSbox"/>
</dbReference>
<dbReference type="InterPro" id="IPR036879">
    <property type="entry name" value="TF_MADSbox_sf"/>
</dbReference>
<dbReference type="PANTHER" id="PTHR11945">
    <property type="entry name" value="MADS BOX PROTEIN"/>
    <property type="match status" value="1"/>
</dbReference>
<keyword evidence="9" id="KW-1185">Reference proteome</keyword>
<dbReference type="FunFam" id="3.40.1810.10:FF:000006">
    <property type="entry name" value="Agamous-like MADS-box protein AGL62"/>
    <property type="match status" value="1"/>
</dbReference>
<protein>
    <recommendedName>
        <fullName evidence="7">MADS-box domain-containing protein</fullName>
    </recommendedName>
</protein>
<keyword evidence="2" id="KW-0805">Transcription regulation</keyword>
<dbReference type="PRINTS" id="PR00404">
    <property type="entry name" value="MADSDOMAIN"/>
</dbReference>
<dbReference type="GO" id="GO:0005634">
    <property type="term" value="C:nucleus"/>
    <property type="evidence" value="ECO:0007669"/>
    <property type="project" value="UniProtKB-SubCell"/>
</dbReference>
<reference evidence="8 9" key="1">
    <citation type="journal article" date="2019" name="Genome Biol. Evol.">
        <title>The Rhododendron genome and chromosomal organization provide insight into shared whole-genome duplications across the heath family (Ericaceae).</title>
        <authorList>
            <person name="Soza V.L."/>
            <person name="Lindsley D."/>
            <person name="Waalkes A."/>
            <person name="Ramage E."/>
            <person name="Patwardhan R.P."/>
            <person name="Burton J.N."/>
            <person name="Adey A."/>
            <person name="Kumar A."/>
            <person name="Qiu R."/>
            <person name="Shendure J."/>
            <person name="Hall B."/>
        </authorList>
    </citation>
    <scope>NUCLEOTIDE SEQUENCE [LARGE SCALE GENOMIC DNA]</scope>
    <source>
        <strain evidence="8">RSF 1966-606</strain>
    </source>
</reference>